<feature type="region of interest" description="Disordered" evidence="20">
    <location>
        <begin position="534"/>
        <end position="592"/>
    </location>
</feature>
<evidence type="ECO:0000256" key="5">
    <source>
        <dbReference type="ARBA" id="ARBA00022723"/>
    </source>
</evidence>
<evidence type="ECO:0000256" key="6">
    <source>
        <dbReference type="ARBA" id="ARBA00022729"/>
    </source>
</evidence>
<evidence type="ECO:0000256" key="16">
    <source>
        <dbReference type="ARBA" id="ARBA00057258"/>
    </source>
</evidence>
<keyword evidence="2" id="KW-1003">Cell membrane</keyword>
<dbReference type="SMART" id="SM00235">
    <property type="entry name" value="ZnMc"/>
    <property type="match status" value="1"/>
</dbReference>
<feature type="region of interest" description="Disordered" evidence="20">
    <location>
        <begin position="281"/>
        <end position="302"/>
    </location>
</feature>
<dbReference type="AlphaFoldDB" id="A0A2U3VWX9"/>
<keyword evidence="9 18" id="KW-0482">Metalloprotease</keyword>
<keyword evidence="8 18" id="KW-0862">Zinc</keyword>
<dbReference type="InterPro" id="IPR006026">
    <property type="entry name" value="Peptidase_Metallo"/>
</dbReference>
<keyword evidence="14" id="KW-0968">Cytoplasmic vesicle</keyword>
<evidence type="ECO:0000313" key="23">
    <source>
        <dbReference type="RefSeq" id="XP_004399935.1"/>
    </source>
</evidence>
<evidence type="ECO:0000256" key="20">
    <source>
        <dbReference type="SAM" id="MobiDB-lite"/>
    </source>
</evidence>
<feature type="binding site" evidence="18">
    <location>
        <position position="178"/>
    </location>
    <ligand>
        <name>Zn(2+)</name>
        <dbReference type="ChEBI" id="CHEBI:29105"/>
        <note>catalytic</note>
    </ligand>
</feature>
<feature type="active site" evidence="18">
    <location>
        <position position="179"/>
    </location>
</feature>
<gene>
    <name evidence="23" type="primary">ASTL</name>
</gene>
<comment type="function">
    <text evidence="16">Oocyte-specific oolemmal receptor involved in sperm and egg adhesion and fertilization. Plays a role in the polyspermy inhibition. Probably acts as a protease for the post-fertilization cleavage of ZP2. Cleaves the sperm-binding ZP2 at the surface of the zona pellucida after fertilization and cortical granule exocytosis, rendering the zona pellucida unable to support further sperm binding.</text>
</comment>
<dbReference type="CTD" id="431705"/>
<dbReference type="InterPro" id="IPR001506">
    <property type="entry name" value="Peptidase_M12A"/>
</dbReference>
<dbReference type="SUPFAM" id="SSF55486">
    <property type="entry name" value="Metalloproteases ('zincins'), catalytic domain"/>
    <property type="match status" value="1"/>
</dbReference>
<dbReference type="GO" id="GO:0006508">
    <property type="term" value="P:proteolysis"/>
    <property type="evidence" value="ECO:0007669"/>
    <property type="project" value="UniProtKB-KW"/>
</dbReference>
<evidence type="ECO:0000256" key="18">
    <source>
        <dbReference type="PROSITE-ProRule" id="PRU01211"/>
    </source>
</evidence>
<keyword evidence="11" id="KW-0865">Zymogen</keyword>
<evidence type="ECO:0000256" key="14">
    <source>
        <dbReference type="ARBA" id="ARBA00023329"/>
    </source>
</evidence>
<dbReference type="Gene3D" id="3.40.390.10">
    <property type="entry name" value="Collagenase (Catalytic Domain)"/>
    <property type="match status" value="1"/>
</dbReference>
<evidence type="ECO:0000256" key="13">
    <source>
        <dbReference type="ARBA" id="ARBA00023279"/>
    </source>
</evidence>
<dbReference type="OrthoDB" id="291007at2759"/>
<dbReference type="RefSeq" id="XP_004399935.1">
    <property type="nucleotide sequence ID" value="XM_004399878.1"/>
</dbReference>
<evidence type="ECO:0000256" key="19">
    <source>
        <dbReference type="RuleBase" id="RU361183"/>
    </source>
</evidence>
<feature type="region of interest" description="Disordered" evidence="20">
    <location>
        <begin position="434"/>
        <end position="503"/>
    </location>
</feature>
<evidence type="ECO:0000313" key="22">
    <source>
        <dbReference type="Proteomes" id="UP000245340"/>
    </source>
</evidence>
<feature type="domain" description="Peptidase M12A" evidence="21">
    <location>
        <begin position="82"/>
        <end position="278"/>
    </location>
</feature>
<dbReference type="GO" id="GO:0004222">
    <property type="term" value="F:metalloendopeptidase activity"/>
    <property type="evidence" value="ECO:0007669"/>
    <property type="project" value="UniProtKB-UniRule"/>
</dbReference>
<dbReference type="GO" id="GO:0008270">
    <property type="term" value="F:zinc ion binding"/>
    <property type="evidence" value="ECO:0007669"/>
    <property type="project" value="UniProtKB-UniRule"/>
</dbReference>
<feature type="compositionally biased region" description="Low complexity" evidence="20">
    <location>
        <begin position="323"/>
        <end position="337"/>
    </location>
</feature>
<feature type="signal peptide" evidence="19">
    <location>
        <begin position="1"/>
        <end position="20"/>
    </location>
</feature>
<keyword evidence="22" id="KW-1185">Reference proteome</keyword>
<keyword evidence="7 18" id="KW-0378">Hydrolase</keyword>
<keyword evidence="13" id="KW-0278">Fertilization</keyword>
<comment type="cofactor">
    <cofactor evidence="18 19">
        <name>Zn(2+)</name>
        <dbReference type="ChEBI" id="CHEBI:29105"/>
    </cofactor>
    <text evidence="18 19">Binds 1 zinc ion per subunit.</text>
</comment>
<dbReference type="FunFam" id="3.40.390.10:FF:000036">
    <property type="entry name" value="Metalloendopeptidase"/>
    <property type="match status" value="1"/>
</dbReference>
<evidence type="ECO:0000256" key="7">
    <source>
        <dbReference type="ARBA" id="ARBA00022801"/>
    </source>
</evidence>
<evidence type="ECO:0000256" key="12">
    <source>
        <dbReference type="ARBA" id="ARBA00023157"/>
    </source>
</evidence>
<dbReference type="KEGG" id="oro:101385596"/>
<evidence type="ECO:0000256" key="2">
    <source>
        <dbReference type="ARBA" id="ARBA00022475"/>
    </source>
</evidence>
<comment type="subcellular location">
    <subcellularLocation>
        <location evidence="1">Cell membrane</location>
    </subcellularLocation>
    <subcellularLocation>
        <location evidence="15">Cytoplasmic vesicle</location>
        <location evidence="15">Secretory vesicle</location>
        <location evidence="15">Cortical granule</location>
    </subcellularLocation>
</comment>
<keyword evidence="6 19" id="KW-0732">Signal</keyword>
<keyword evidence="4 18" id="KW-0645">Protease</keyword>
<keyword evidence="10" id="KW-0472">Membrane</keyword>
<keyword evidence="12" id="KW-1015">Disulfide bond</keyword>
<feature type="region of interest" description="Disordered" evidence="20">
    <location>
        <begin position="317"/>
        <end position="348"/>
    </location>
</feature>
<dbReference type="PROSITE" id="PS51864">
    <property type="entry name" value="ASTACIN"/>
    <property type="match status" value="1"/>
</dbReference>
<evidence type="ECO:0000256" key="11">
    <source>
        <dbReference type="ARBA" id="ARBA00023145"/>
    </source>
</evidence>
<accession>A0A2U3VWX9</accession>
<evidence type="ECO:0000256" key="8">
    <source>
        <dbReference type="ARBA" id="ARBA00022833"/>
    </source>
</evidence>
<feature type="compositionally biased region" description="Basic residues" evidence="20">
    <location>
        <begin position="534"/>
        <end position="545"/>
    </location>
</feature>
<evidence type="ECO:0000256" key="15">
    <source>
        <dbReference type="ARBA" id="ARBA00037865"/>
    </source>
</evidence>
<evidence type="ECO:0000256" key="4">
    <source>
        <dbReference type="ARBA" id="ARBA00022670"/>
    </source>
</evidence>
<keyword evidence="5 18" id="KW-0479">Metal-binding</keyword>
<evidence type="ECO:0000256" key="9">
    <source>
        <dbReference type="ARBA" id="ARBA00023049"/>
    </source>
</evidence>
<evidence type="ECO:0000256" key="3">
    <source>
        <dbReference type="ARBA" id="ARBA00022490"/>
    </source>
</evidence>
<name>A0A2U3VWX9_ODORO</name>
<sequence length="592" mass="63579">MGGLWPWVLGLLSLPGLILGAPSACNSPEACGTSFSEGLNPEETQTSWDKDIPAINQGLIPEETPESSFLLEGDILRPSPFRLFSASSNRWPKNGGFVEVPFLLSSKYDERSREVLLKAFAEFERLTCIRFVAYQGQRDFISIIPMSGCFSSVGRSGGMQVVSLAPPCLRKGPGIVLHELMHVLGFWHEHSRADRDRYIRIHWNEVLPGFEINFIKSRSSNMLMPYDYSSVMHYGRFAFSRRGLPTITPIWAPNVHIGQRWNLSTSDITRVLRLYDCSPSGQGPRGGGFQPHSDGRSPTPASRPYLQRLLKVLLAESGSPDTGAPKAGALHAAAGPGESPRSWERPAPRKFPMRASAGLLQTPASSPNSRPGAGVPGIALETSWLARAPSGPPTAAPAAEDQLVPIQDALGTPDLPGTHSAARTRVSRLAADYRHAGGSRGRSQPGHRASQGSAGPTESGRGKKAPGARAPGSLPAPPYSFHSASSSSAGLLPPPARSLSSHSPAAAGCLQARLAARASERNGRLGLCAASRNRWRAPRPARRAPRPSVRPAASEREGATSPRSRAGRGRQRDNLENFGEDGRGAGGWWKRM</sequence>
<organism evidence="22 23">
    <name type="scientific">Odobenus rosmarus divergens</name>
    <name type="common">Pacific walrus</name>
    <dbReference type="NCBI Taxonomy" id="9708"/>
    <lineage>
        <taxon>Eukaryota</taxon>
        <taxon>Metazoa</taxon>
        <taxon>Chordata</taxon>
        <taxon>Craniata</taxon>
        <taxon>Vertebrata</taxon>
        <taxon>Euteleostomi</taxon>
        <taxon>Mammalia</taxon>
        <taxon>Eutheria</taxon>
        <taxon>Laurasiatheria</taxon>
        <taxon>Carnivora</taxon>
        <taxon>Caniformia</taxon>
        <taxon>Pinnipedia</taxon>
        <taxon>Odobenidae</taxon>
        <taxon>Odobenus</taxon>
    </lineage>
</organism>
<dbReference type="Proteomes" id="UP000245340">
    <property type="component" value="Unplaced"/>
</dbReference>
<evidence type="ECO:0000256" key="1">
    <source>
        <dbReference type="ARBA" id="ARBA00004236"/>
    </source>
</evidence>
<reference evidence="23" key="1">
    <citation type="submission" date="2025-08" db="UniProtKB">
        <authorList>
            <consortium name="RefSeq"/>
        </authorList>
    </citation>
    <scope>IDENTIFICATION</scope>
</reference>
<dbReference type="PANTHER" id="PTHR10127:SF855">
    <property type="entry name" value="ASTACIN-LIKE METALLOENDOPEPTIDASE"/>
    <property type="match status" value="1"/>
</dbReference>
<keyword evidence="3" id="KW-0963">Cytoplasm</keyword>
<dbReference type="GO" id="GO:0060473">
    <property type="term" value="C:cortical granule"/>
    <property type="evidence" value="ECO:0007669"/>
    <property type="project" value="UniProtKB-SubCell"/>
</dbReference>
<evidence type="ECO:0000256" key="17">
    <source>
        <dbReference type="ARBA" id="ARBA00065652"/>
    </source>
</evidence>
<feature type="compositionally biased region" description="Low complexity" evidence="20">
    <location>
        <begin position="479"/>
        <end position="503"/>
    </location>
</feature>
<dbReference type="PANTHER" id="PTHR10127">
    <property type="entry name" value="DISCOIDIN, CUB, EGF, LAMININ , AND ZINC METALLOPROTEASE DOMAIN CONTAINING"/>
    <property type="match status" value="1"/>
</dbReference>
<dbReference type="GO" id="GO:0005886">
    <property type="term" value="C:plasma membrane"/>
    <property type="evidence" value="ECO:0007669"/>
    <property type="project" value="UniProtKB-SubCell"/>
</dbReference>
<dbReference type="InterPro" id="IPR024079">
    <property type="entry name" value="MetalloPept_cat_dom_sf"/>
</dbReference>
<feature type="binding site" evidence="18">
    <location>
        <position position="182"/>
    </location>
    <ligand>
        <name>Zn(2+)</name>
        <dbReference type="ChEBI" id="CHEBI:29105"/>
        <note>catalytic</note>
    </ligand>
</feature>
<feature type="binding site" evidence="18">
    <location>
        <position position="188"/>
    </location>
    <ligand>
        <name>Zn(2+)</name>
        <dbReference type="ChEBI" id="CHEBI:29105"/>
        <note>catalytic</note>
    </ligand>
</feature>
<protein>
    <recommendedName>
        <fullName evidence="19">Metalloendopeptidase</fullName>
        <ecNumber evidence="19">3.4.24.-</ecNumber>
    </recommendedName>
</protein>
<dbReference type="GO" id="GO:0007338">
    <property type="term" value="P:single fertilization"/>
    <property type="evidence" value="ECO:0007669"/>
    <property type="project" value="UniProtKB-KW"/>
</dbReference>
<evidence type="ECO:0000259" key="21">
    <source>
        <dbReference type="PROSITE" id="PS51864"/>
    </source>
</evidence>
<feature type="compositionally biased region" description="Basic and acidic residues" evidence="20">
    <location>
        <begin position="570"/>
        <end position="583"/>
    </location>
</feature>
<dbReference type="GeneID" id="101385596"/>
<comment type="subunit">
    <text evidence="17">Interacts (via N-terminal domain) with SPACA3; the interaction occurs during fertilization.</text>
</comment>
<dbReference type="STRING" id="9708.A0A2U3VWX9"/>
<comment type="caution">
    <text evidence="18">Lacks conserved residue(s) required for the propagation of feature annotation.</text>
</comment>
<dbReference type="EC" id="3.4.24.-" evidence="19"/>
<evidence type="ECO:0000256" key="10">
    <source>
        <dbReference type="ARBA" id="ARBA00023136"/>
    </source>
</evidence>
<dbReference type="PRINTS" id="PR00480">
    <property type="entry name" value="ASTACIN"/>
</dbReference>
<proteinExistence type="predicted"/>
<feature type="chain" id="PRO_5015369709" description="Metalloendopeptidase" evidence="19">
    <location>
        <begin position="21"/>
        <end position="592"/>
    </location>
</feature>
<dbReference type="InParanoid" id="A0A2U3VWX9"/>
<dbReference type="Pfam" id="PF01400">
    <property type="entry name" value="Astacin"/>
    <property type="match status" value="1"/>
</dbReference>